<evidence type="ECO:0000256" key="4">
    <source>
        <dbReference type="ARBA" id="ARBA00022989"/>
    </source>
</evidence>
<sequence length="912" mass="103974">MPSNSESKIKEGSKCEKAAKNEQLLESKDDEDKSRDLNSLYLKKNADFHFLFRNIPINEMLFKDYGCALQRDILTQGRLYVTENYLCFYSNIFGWITKIVINLEEVISIEKKMTALIIPNAMEISTLHTRRFFASFISRDSAYMTVYSLWQKVKNRTNNGLHTHNNLSLLDFSQDDQLLSKNRNVFHEANAGDLLVHKSLQRRSSDLTINKKSIENLKSMLVSDSKSAENTDILNSHVDEEKYMLRNLKLDMFTDEIQSDKKDKFSNNNLSKKSLKIKNFSVSGIFEKDLIDDNTELTDFDLSAGAENNSLPQQNLLPTSKSQIISKSETSDDTSSLLKKSFSAELKTPNTHSYQNNLVNNTEPQLVSLMDTVGTIYSQTHIDDREMYDNQKIEKKLSQIDFKNDQGLSFTKNISNSQPTEIYNESEELMLPTSCPCSDPNSTINIKKHQTNISQDVILPIPLPLAAKLILFGLPIPQKIMKKHRFDSSSIEEDELNNWMENFFVKSNMKNVTIGAWTDQILTDSETPLLVSYDKPLNIPIGPKQTHSMESIYILYKDFDKAVVVETIVRTPDVPSGNSFEIKVRTCLTWAGNDEACGGMTRLLVTCDVEWLKSSWLKKQIESGSKDGIKQTWTSIANDIIEWADNNPKLKTKVNAKHNPQNELSKSNTFNGANDDQADGFALKDTTAESMFQLHDNQINPIGLRMHDLEVNKSDLKTRKAHKQEKKHFNKYKTDKNALNLSFIAQLKKPMIRWLGTDENVIPASVSLIFATVISISCIFFIKSFGYSIMSGLVEAINFTHVTSSKNSGEITIESIEIHQTSFWALLNSIVGYFAKILSVFISAIRKFFLIFGFDFEINIDSSIPNKFSEQELVYLTELKQLKDRIETLQELMIKTHNATMKLLENHKIIQV</sequence>
<feature type="transmembrane region" description="Helical" evidence="7">
    <location>
        <begin position="823"/>
        <end position="845"/>
    </location>
</feature>
<dbReference type="Proteomes" id="UP000245383">
    <property type="component" value="Unassembled WGS sequence"/>
</dbReference>
<evidence type="ECO:0000259" key="8">
    <source>
        <dbReference type="PROSITE" id="PS51778"/>
    </source>
</evidence>
<name>A0A2T9YRA9_9FUNG</name>
<comment type="similarity">
    <text evidence="2">Belongs to the YSP2 family.</text>
</comment>
<dbReference type="GO" id="GO:0032366">
    <property type="term" value="P:intracellular sterol transport"/>
    <property type="evidence" value="ECO:0007669"/>
    <property type="project" value="TreeGrafter"/>
</dbReference>
<evidence type="ECO:0000256" key="7">
    <source>
        <dbReference type="SAM" id="Phobius"/>
    </source>
</evidence>
<comment type="caution">
    <text evidence="9">The sequence shown here is derived from an EMBL/GenBank/DDBJ whole genome shotgun (WGS) entry which is preliminary data.</text>
</comment>
<dbReference type="CDD" id="cd13220">
    <property type="entry name" value="PH-GRAM_GRAMDC"/>
    <property type="match status" value="1"/>
</dbReference>
<organism evidence="9 10">
    <name type="scientific">Smittium simulii</name>
    <dbReference type="NCBI Taxonomy" id="133385"/>
    <lineage>
        <taxon>Eukaryota</taxon>
        <taxon>Fungi</taxon>
        <taxon>Fungi incertae sedis</taxon>
        <taxon>Zoopagomycota</taxon>
        <taxon>Kickxellomycotina</taxon>
        <taxon>Harpellomycetes</taxon>
        <taxon>Harpellales</taxon>
        <taxon>Legeriomycetaceae</taxon>
        <taxon>Smittium</taxon>
    </lineage>
</organism>
<dbReference type="AlphaFoldDB" id="A0A2T9YRA9"/>
<feature type="domain" description="VASt" evidence="8">
    <location>
        <begin position="449"/>
        <end position="645"/>
    </location>
</feature>
<dbReference type="PROSITE" id="PS51778">
    <property type="entry name" value="VAST"/>
    <property type="match status" value="1"/>
</dbReference>
<evidence type="ECO:0000313" key="10">
    <source>
        <dbReference type="Proteomes" id="UP000245383"/>
    </source>
</evidence>
<feature type="compositionally biased region" description="Polar residues" evidence="6">
    <location>
        <begin position="306"/>
        <end position="330"/>
    </location>
</feature>
<evidence type="ECO:0000256" key="6">
    <source>
        <dbReference type="SAM" id="MobiDB-lite"/>
    </source>
</evidence>
<dbReference type="GO" id="GO:0032541">
    <property type="term" value="C:cortical endoplasmic reticulum"/>
    <property type="evidence" value="ECO:0007669"/>
    <property type="project" value="TreeGrafter"/>
</dbReference>
<dbReference type="GO" id="GO:0005886">
    <property type="term" value="C:plasma membrane"/>
    <property type="evidence" value="ECO:0007669"/>
    <property type="project" value="TreeGrafter"/>
</dbReference>
<evidence type="ECO:0000256" key="2">
    <source>
        <dbReference type="ARBA" id="ARBA00006582"/>
    </source>
</evidence>
<dbReference type="Gene3D" id="2.30.29.30">
    <property type="entry name" value="Pleckstrin-homology domain (PH domain)/Phosphotyrosine-binding domain (PTB)"/>
    <property type="match status" value="1"/>
</dbReference>
<keyword evidence="3 7" id="KW-0812">Transmembrane</keyword>
<dbReference type="GO" id="GO:0120015">
    <property type="term" value="F:sterol transfer activity"/>
    <property type="evidence" value="ECO:0007669"/>
    <property type="project" value="TreeGrafter"/>
</dbReference>
<dbReference type="InterPro" id="IPR031968">
    <property type="entry name" value="VASt"/>
</dbReference>
<dbReference type="GO" id="GO:0005789">
    <property type="term" value="C:endoplasmic reticulum membrane"/>
    <property type="evidence" value="ECO:0007669"/>
    <property type="project" value="TreeGrafter"/>
</dbReference>
<accession>A0A2T9YRA9</accession>
<dbReference type="GO" id="GO:0032934">
    <property type="term" value="F:sterol binding"/>
    <property type="evidence" value="ECO:0007669"/>
    <property type="project" value="TreeGrafter"/>
</dbReference>
<evidence type="ECO:0000256" key="3">
    <source>
        <dbReference type="ARBA" id="ARBA00022692"/>
    </source>
</evidence>
<dbReference type="SMART" id="SM00568">
    <property type="entry name" value="GRAM"/>
    <property type="match status" value="1"/>
</dbReference>
<evidence type="ECO:0000313" key="9">
    <source>
        <dbReference type="EMBL" id="PVU94890.1"/>
    </source>
</evidence>
<keyword evidence="4 7" id="KW-1133">Transmembrane helix</keyword>
<gene>
    <name evidence="9" type="ORF">BB561_002204</name>
</gene>
<feature type="compositionally biased region" description="Basic and acidic residues" evidence="6">
    <location>
        <begin position="7"/>
        <end position="30"/>
    </location>
</feature>
<dbReference type="InterPro" id="IPR004182">
    <property type="entry name" value="GRAM"/>
</dbReference>
<evidence type="ECO:0000256" key="5">
    <source>
        <dbReference type="ARBA" id="ARBA00023136"/>
    </source>
</evidence>
<dbReference type="PANTHER" id="PTHR23319">
    <property type="entry name" value="GRAM DOMAIN CONTAINING 1B, ISOFORM E"/>
    <property type="match status" value="1"/>
</dbReference>
<feature type="region of interest" description="Disordered" evidence="6">
    <location>
        <begin position="305"/>
        <end position="330"/>
    </location>
</feature>
<dbReference type="GO" id="GO:0140268">
    <property type="term" value="C:endoplasmic reticulum-plasma membrane contact site"/>
    <property type="evidence" value="ECO:0007669"/>
    <property type="project" value="TreeGrafter"/>
</dbReference>
<feature type="transmembrane region" description="Helical" evidence="7">
    <location>
        <begin position="761"/>
        <end position="782"/>
    </location>
</feature>
<dbReference type="InterPro" id="IPR011993">
    <property type="entry name" value="PH-like_dom_sf"/>
</dbReference>
<feature type="region of interest" description="Disordered" evidence="6">
    <location>
        <begin position="1"/>
        <end position="30"/>
    </location>
</feature>
<proteinExistence type="inferred from homology"/>
<comment type="subcellular location">
    <subcellularLocation>
        <location evidence="1">Membrane</location>
        <topology evidence="1">Single-pass membrane protein</topology>
    </subcellularLocation>
</comment>
<dbReference type="PANTHER" id="PTHR23319:SF4">
    <property type="entry name" value="GRAM DOMAIN CONTAINING 1B, ISOFORM E"/>
    <property type="match status" value="1"/>
</dbReference>
<dbReference type="EMBL" id="MBFR01000071">
    <property type="protein sequence ID" value="PVU94890.1"/>
    <property type="molecule type" value="Genomic_DNA"/>
</dbReference>
<keyword evidence="10" id="KW-1185">Reference proteome</keyword>
<dbReference type="GO" id="GO:0005739">
    <property type="term" value="C:mitochondrion"/>
    <property type="evidence" value="ECO:0007669"/>
    <property type="project" value="TreeGrafter"/>
</dbReference>
<evidence type="ECO:0000256" key="1">
    <source>
        <dbReference type="ARBA" id="ARBA00004167"/>
    </source>
</evidence>
<keyword evidence="5 7" id="KW-0472">Membrane</keyword>
<dbReference type="STRING" id="133385.A0A2T9YRA9"/>
<dbReference type="OrthoDB" id="2162691at2759"/>
<protein>
    <recommendedName>
        <fullName evidence="8">VASt domain-containing protein</fullName>
    </recommendedName>
</protein>
<dbReference type="Pfam" id="PF16016">
    <property type="entry name" value="VASt"/>
    <property type="match status" value="1"/>
</dbReference>
<reference evidence="9 10" key="1">
    <citation type="journal article" date="2018" name="MBio">
        <title>Comparative Genomics Reveals the Core Gene Toolbox for the Fungus-Insect Symbiosis.</title>
        <authorList>
            <person name="Wang Y."/>
            <person name="Stata M."/>
            <person name="Wang W."/>
            <person name="Stajich J.E."/>
            <person name="White M.M."/>
            <person name="Moncalvo J.M."/>
        </authorList>
    </citation>
    <scope>NUCLEOTIDE SEQUENCE [LARGE SCALE GENOMIC DNA]</scope>
    <source>
        <strain evidence="9 10">SWE-8-4</strain>
    </source>
</reference>
<dbReference type="Pfam" id="PF02893">
    <property type="entry name" value="GRAM"/>
    <property type="match status" value="1"/>
</dbReference>
<dbReference type="InterPro" id="IPR051482">
    <property type="entry name" value="Cholesterol_transport"/>
</dbReference>